<name>A0ABN7RCP5_9BACT</name>
<accession>A0ABN7RCP5</accession>
<evidence type="ECO:0000313" key="1">
    <source>
        <dbReference type="EMBL" id="CAG5072993.1"/>
    </source>
</evidence>
<keyword evidence="2" id="KW-1185">Reference proteome</keyword>
<proteinExistence type="predicted"/>
<organism evidence="1 2">
    <name type="scientific">Dyadobacter linearis</name>
    <dbReference type="NCBI Taxonomy" id="2823330"/>
    <lineage>
        <taxon>Bacteria</taxon>
        <taxon>Pseudomonadati</taxon>
        <taxon>Bacteroidota</taxon>
        <taxon>Cytophagia</taxon>
        <taxon>Cytophagales</taxon>
        <taxon>Spirosomataceae</taxon>
        <taxon>Dyadobacter</taxon>
    </lineage>
</organism>
<gene>
    <name evidence="1" type="ORF">DYBT9623_04524</name>
</gene>
<reference evidence="1 2" key="1">
    <citation type="submission" date="2021-04" db="EMBL/GenBank/DDBJ databases">
        <authorList>
            <person name="Rodrigo-Torres L."/>
            <person name="Arahal R. D."/>
            <person name="Lucena T."/>
        </authorList>
    </citation>
    <scope>NUCLEOTIDE SEQUENCE [LARGE SCALE GENOMIC DNA]</scope>
    <source>
        <strain evidence="1 2">CECT 9623</strain>
    </source>
</reference>
<evidence type="ECO:0008006" key="3">
    <source>
        <dbReference type="Google" id="ProtNLM"/>
    </source>
</evidence>
<comment type="caution">
    <text evidence="1">The sequence shown here is derived from an EMBL/GenBank/DDBJ whole genome shotgun (WGS) entry which is preliminary data.</text>
</comment>
<dbReference type="RefSeq" id="WP_215235789.1">
    <property type="nucleotide sequence ID" value="NZ_CAJRAU010000007.1"/>
</dbReference>
<evidence type="ECO:0000313" key="2">
    <source>
        <dbReference type="Proteomes" id="UP000679725"/>
    </source>
</evidence>
<sequence>MTTTEKTNVNVDELLRRADQLINAGKEFLVSEGKVLELSDWLTITQYADKYGVTTQVVSKWIERGVIGEDDYVDVGKFGKKLVRDTAYRS</sequence>
<dbReference type="EMBL" id="CAJRAU010000007">
    <property type="protein sequence ID" value="CAG5072993.1"/>
    <property type="molecule type" value="Genomic_DNA"/>
</dbReference>
<dbReference type="Proteomes" id="UP000679725">
    <property type="component" value="Unassembled WGS sequence"/>
</dbReference>
<protein>
    <recommendedName>
        <fullName evidence="3">Helix-turn-helix domain-containing protein</fullName>
    </recommendedName>
</protein>